<evidence type="ECO:0000256" key="5">
    <source>
        <dbReference type="ARBA" id="ARBA00023186"/>
    </source>
</evidence>
<dbReference type="Pfam" id="PF00226">
    <property type="entry name" value="DnaJ"/>
    <property type="match status" value="1"/>
</dbReference>
<gene>
    <name evidence="10" type="ORF">TAPDE_004943</name>
</gene>
<keyword evidence="5" id="KW-0143">Chaperone</keyword>
<keyword evidence="3 6" id="KW-0863">Zinc-finger</keyword>
<dbReference type="PRINTS" id="PR00625">
    <property type="entry name" value="JDOMAIN"/>
</dbReference>
<evidence type="ECO:0000256" key="3">
    <source>
        <dbReference type="ARBA" id="ARBA00022771"/>
    </source>
</evidence>
<dbReference type="SUPFAM" id="SSF46565">
    <property type="entry name" value="Chaperone J-domain"/>
    <property type="match status" value="1"/>
</dbReference>
<evidence type="ECO:0000313" key="10">
    <source>
        <dbReference type="EMBL" id="CCG84480.1"/>
    </source>
</evidence>
<evidence type="ECO:0008006" key="12">
    <source>
        <dbReference type="Google" id="ProtNLM"/>
    </source>
</evidence>
<dbReference type="CDD" id="cd06257">
    <property type="entry name" value="DnaJ"/>
    <property type="match status" value="1"/>
</dbReference>
<feature type="signal peptide" evidence="7">
    <location>
        <begin position="1"/>
        <end position="21"/>
    </location>
</feature>
<evidence type="ECO:0000259" key="9">
    <source>
        <dbReference type="PROSITE" id="PS51188"/>
    </source>
</evidence>
<dbReference type="PROSITE" id="PS51188">
    <property type="entry name" value="ZF_CR"/>
    <property type="match status" value="1"/>
</dbReference>
<dbReference type="CDD" id="cd10719">
    <property type="entry name" value="DnaJ_zf"/>
    <property type="match status" value="1"/>
</dbReference>
<name>R4XMF0_TAPDE</name>
<evidence type="ECO:0000256" key="2">
    <source>
        <dbReference type="ARBA" id="ARBA00022737"/>
    </source>
</evidence>
<dbReference type="PROSITE" id="PS00636">
    <property type="entry name" value="DNAJ_1"/>
    <property type="match status" value="1"/>
</dbReference>
<dbReference type="SUPFAM" id="SSF49493">
    <property type="entry name" value="HSP40/DnaJ peptide-binding domain"/>
    <property type="match status" value="2"/>
</dbReference>
<dbReference type="Gene3D" id="1.10.287.110">
    <property type="entry name" value="DnaJ domain"/>
    <property type="match status" value="1"/>
</dbReference>
<dbReference type="Pfam" id="PF00684">
    <property type="entry name" value="DnaJ_CXXCXGXG"/>
    <property type="match status" value="1"/>
</dbReference>
<protein>
    <recommendedName>
        <fullName evidence="12">DnaJ domain protein</fullName>
    </recommendedName>
</protein>
<evidence type="ECO:0000259" key="8">
    <source>
        <dbReference type="PROSITE" id="PS50076"/>
    </source>
</evidence>
<dbReference type="InterPro" id="IPR001305">
    <property type="entry name" value="HSP_DnaJ_Cys-rich_dom"/>
</dbReference>
<organism evidence="10 11">
    <name type="scientific">Taphrina deformans (strain PYCC 5710 / ATCC 11124 / CBS 356.35 / IMI 108563 / JCM 9778 / NBRC 8474)</name>
    <name type="common">Peach leaf curl fungus</name>
    <name type="synonym">Lalaria deformans</name>
    <dbReference type="NCBI Taxonomy" id="1097556"/>
    <lineage>
        <taxon>Eukaryota</taxon>
        <taxon>Fungi</taxon>
        <taxon>Dikarya</taxon>
        <taxon>Ascomycota</taxon>
        <taxon>Taphrinomycotina</taxon>
        <taxon>Taphrinomycetes</taxon>
        <taxon>Taphrinales</taxon>
        <taxon>Taphrinaceae</taxon>
        <taxon>Taphrina</taxon>
    </lineage>
</organism>
<proteinExistence type="predicted"/>
<dbReference type="PANTHER" id="PTHR43888">
    <property type="entry name" value="DNAJ-LIKE-2, ISOFORM A-RELATED"/>
    <property type="match status" value="1"/>
</dbReference>
<keyword evidence="4 6" id="KW-0862">Zinc</keyword>
<dbReference type="FunFam" id="2.10.230.10:FF:000002">
    <property type="entry name" value="Molecular chaperone DnaJ"/>
    <property type="match status" value="1"/>
</dbReference>
<dbReference type="GO" id="GO:0006457">
    <property type="term" value="P:protein folding"/>
    <property type="evidence" value="ECO:0007669"/>
    <property type="project" value="InterPro"/>
</dbReference>
<dbReference type="Proteomes" id="UP000013776">
    <property type="component" value="Unassembled WGS sequence"/>
</dbReference>
<dbReference type="AlphaFoldDB" id="R4XMF0"/>
<dbReference type="InterPro" id="IPR044713">
    <property type="entry name" value="DNJA1/2-like"/>
</dbReference>
<dbReference type="Gene3D" id="2.10.230.10">
    <property type="entry name" value="Heat shock protein DnaJ, cysteine-rich domain"/>
    <property type="match status" value="1"/>
</dbReference>
<dbReference type="InterPro" id="IPR008971">
    <property type="entry name" value="HSP40/DnaJ_pept-bd"/>
</dbReference>
<evidence type="ECO:0000256" key="7">
    <source>
        <dbReference type="SAM" id="SignalP"/>
    </source>
</evidence>
<dbReference type="InterPro" id="IPR036410">
    <property type="entry name" value="HSP_DnaJ_Cys-rich_dom_sf"/>
</dbReference>
<evidence type="ECO:0000313" key="11">
    <source>
        <dbReference type="Proteomes" id="UP000013776"/>
    </source>
</evidence>
<accession>R4XMF0</accession>
<dbReference type="Gene3D" id="2.60.260.20">
    <property type="entry name" value="Urease metallochaperone UreE, N-terminal domain"/>
    <property type="match status" value="2"/>
</dbReference>
<keyword evidence="7" id="KW-0732">Signal</keyword>
<feature type="domain" description="CR-type" evidence="9">
    <location>
        <begin position="144"/>
        <end position="227"/>
    </location>
</feature>
<dbReference type="InterPro" id="IPR001623">
    <property type="entry name" value="DnaJ_domain"/>
</dbReference>
<dbReference type="InterPro" id="IPR036869">
    <property type="entry name" value="J_dom_sf"/>
</dbReference>
<dbReference type="EMBL" id="CAHR02000249">
    <property type="protein sequence ID" value="CCG84480.1"/>
    <property type="molecule type" value="Genomic_DNA"/>
</dbReference>
<sequence length="384" mass="42888">MHLHVRLLTLLFLVFVCCVWAATDYYGTLGLKKKDKPSEREIKKAYRALSKKWHPDRNPGDEKAKDRFVQIAEAYEVLSDKKKRATYDRYGEEGLKREAGGGQAHHDPFDIFSQFFGGGRGHQVRRGPNLESAIELDLEQIYTGASFNIQVDKQIVCEECDGSGSDPAHELATCDLCHGQGARIVRHQLAPGMFQQVQVQCEKCGGQGRMVTHLCKKCGGKKVARAMESFTVEVPPGFPRDRQVVFEGEAEETPGVETGDLIITVREKETNGKGWHRRGVDLYRTEALGLHEALLGGFKRDIVRLDGTLLTLRKQDGETTQPNQVDVLEGEGMPAWNEEHGHAASSKGHAFIEWVLVLPELSKTSKVRAELKAVLDKTRGKDEL</sequence>
<dbReference type="SUPFAM" id="SSF57938">
    <property type="entry name" value="DnaJ/Hsp40 cysteine-rich domain"/>
    <property type="match status" value="1"/>
</dbReference>
<dbReference type="GO" id="GO:0008270">
    <property type="term" value="F:zinc ion binding"/>
    <property type="evidence" value="ECO:0007669"/>
    <property type="project" value="UniProtKB-KW"/>
</dbReference>
<dbReference type="Pfam" id="PF01556">
    <property type="entry name" value="DnaJ_C"/>
    <property type="match status" value="1"/>
</dbReference>
<keyword evidence="11" id="KW-1185">Reference proteome</keyword>
<dbReference type="GO" id="GO:0051082">
    <property type="term" value="F:unfolded protein binding"/>
    <property type="evidence" value="ECO:0007669"/>
    <property type="project" value="InterPro"/>
</dbReference>
<dbReference type="OrthoDB" id="550424at2759"/>
<dbReference type="PROSITE" id="PS50076">
    <property type="entry name" value="DNAJ_2"/>
    <property type="match status" value="1"/>
</dbReference>
<feature type="zinc finger region" description="CR-type" evidence="6">
    <location>
        <begin position="144"/>
        <end position="227"/>
    </location>
</feature>
<dbReference type="SMART" id="SM00271">
    <property type="entry name" value="DnaJ"/>
    <property type="match status" value="1"/>
</dbReference>
<dbReference type="InterPro" id="IPR002939">
    <property type="entry name" value="DnaJ_C"/>
</dbReference>
<evidence type="ECO:0000256" key="6">
    <source>
        <dbReference type="PROSITE-ProRule" id="PRU00546"/>
    </source>
</evidence>
<feature type="chain" id="PRO_5004373367" description="DnaJ domain protein" evidence="7">
    <location>
        <begin position="22"/>
        <end position="384"/>
    </location>
</feature>
<feature type="domain" description="J" evidence="8">
    <location>
        <begin position="24"/>
        <end position="91"/>
    </location>
</feature>
<dbReference type="GO" id="GO:0030544">
    <property type="term" value="F:Hsp70 protein binding"/>
    <property type="evidence" value="ECO:0007669"/>
    <property type="project" value="InterPro"/>
</dbReference>
<keyword evidence="2" id="KW-0677">Repeat</keyword>
<reference evidence="10 11" key="1">
    <citation type="journal article" date="2013" name="MBio">
        <title>Genome sequencing of the plant pathogen Taphrina deformans, the causal agent of peach leaf curl.</title>
        <authorList>
            <person name="Cisse O.H."/>
            <person name="Almeida J.M.G.C.F."/>
            <person name="Fonseca A."/>
            <person name="Kumar A.A."/>
            <person name="Salojaervi J."/>
            <person name="Overmyer K."/>
            <person name="Hauser P.M."/>
            <person name="Pagni M."/>
        </authorList>
    </citation>
    <scope>NUCLEOTIDE SEQUENCE [LARGE SCALE GENOMIC DNA]</scope>
    <source>
        <strain evidence="11">PYCC 5710 / ATCC 11124 / CBS 356.35 / IMI 108563 / JCM 9778 / NBRC 8474</strain>
    </source>
</reference>
<dbReference type="STRING" id="1097556.R4XMF0"/>
<evidence type="ECO:0000256" key="4">
    <source>
        <dbReference type="ARBA" id="ARBA00022833"/>
    </source>
</evidence>
<dbReference type="eggNOG" id="KOG0712">
    <property type="taxonomic scope" value="Eukaryota"/>
</dbReference>
<dbReference type="InterPro" id="IPR018253">
    <property type="entry name" value="DnaJ_domain_CS"/>
</dbReference>
<comment type="caution">
    <text evidence="10">The sequence shown here is derived from an EMBL/GenBank/DDBJ whole genome shotgun (WGS) entry which is preliminary data.</text>
</comment>
<keyword evidence="1 6" id="KW-0479">Metal-binding</keyword>
<evidence type="ECO:0000256" key="1">
    <source>
        <dbReference type="ARBA" id="ARBA00022723"/>
    </source>
</evidence>